<reference evidence="1 2" key="1">
    <citation type="journal article" date="2020" name="Nat. Food">
        <title>A phased Vanilla planifolia genome enables genetic improvement of flavour and production.</title>
        <authorList>
            <person name="Hasing T."/>
            <person name="Tang H."/>
            <person name="Brym M."/>
            <person name="Khazi F."/>
            <person name="Huang T."/>
            <person name="Chambers A.H."/>
        </authorList>
    </citation>
    <scope>NUCLEOTIDE SEQUENCE [LARGE SCALE GENOMIC DNA]</scope>
    <source>
        <tissue evidence="1">Leaf</tissue>
    </source>
</reference>
<accession>A0A835V335</accession>
<dbReference type="EMBL" id="JADCNM010000005">
    <property type="protein sequence ID" value="KAG0483652.1"/>
    <property type="molecule type" value="Genomic_DNA"/>
</dbReference>
<proteinExistence type="predicted"/>
<evidence type="ECO:0000313" key="1">
    <source>
        <dbReference type="EMBL" id="KAG0483652.1"/>
    </source>
</evidence>
<sequence>MGIALVAQKVAGGETVTGPHPWAGSDAHAYAKRRWSREGYRKRRPASCVAEEREILTRSLRESGWGSYR</sequence>
<gene>
    <name evidence="1" type="ORF">HPP92_011736</name>
</gene>
<dbReference type="Proteomes" id="UP000639772">
    <property type="component" value="Unassembled WGS sequence"/>
</dbReference>
<evidence type="ECO:0000313" key="2">
    <source>
        <dbReference type="Proteomes" id="UP000639772"/>
    </source>
</evidence>
<comment type="caution">
    <text evidence="1">The sequence shown here is derived from an EMBL/GenBank/DDBJ whole genome shotgun (WGS) entry which is preliminary data.</text>
</comment>
<dbReference type="AlphaFoldDB" id="A0A835V335"/>
<name>A0A835V335_VANPL</name>
<organism evidence="1 2">
    <name type="scientific">Vanilla planifolia</name>
    <name type="common">Vanilla</name>
    <dbReference type="NCBI Taxonomy" id="51239"/>
    <lineage>
        <taxon>Eukaryota</taxon>
        <taxon>Viridiplantae</taxon>
        <taxon>Streptophyta</taxon>
        <taxon>Embryophyta</taxon>
        <taxon>Tracheophyta</taxon>
        <taxon>Spermatophyta</taxon>
        <taxon>Magnoliopsida</taxon>
        <taxon>Liliopsida</taxon>
        <taxon>Asparagales</taxon>
        <taxon>Orchidaceae</taxon>
        <taxon>Vanilloideae</taxon>
        <taxon>Vanilleae</taxon>
        <taxon>Vanilla</taxon>
    </lineage>
</organism>
<protein>
    <submittedName>
        <fullName evidence="1">Uncharacterized protein</fullName>
    </submittedName>
</protein>